<keyword evidence="17" id="KW-1185">Reference proteome</keyword>
<evidence type="ECO:0008006" key="18">
    <source>
        <dbReference type="Google" id="ProtNLM"/>
    </source>
</evidence>
<evidence type="ECO:0000313" key="16">
    <source>
        <dbReference type="EMBL" id="KAJ8338952.1"/>
    </source>
</evidence>
<organism evidence="16 17">
    <name type="scientific">Synaphobranchus kaupii</name>
    <name type="common">Kaup's arrowtooth eel</name>
    <dbReference type="NCBI Taxonomy" id="118154"/>
    <lineage>
        <taxon>Eukaryota</taxon>
        <taxon>Metazoa</taxon>
        <taxon>Chordata</taxon>
        <taxon>Craniata</taxon>
        <taxon>Vertebrata</taxon>
        <taxon>Euteleostomi</taxon>
        <taxon>Actinopterygii</taxon>
        <taxon>Neopterygii</taxon>
        <taxon>Teleostei</taxon>
        <taxon>Anguilliformes</taxon>
        <taxon>Synaphobranchidae</taxon>
        <taxon>Synaphobranchus</taxon>
    </lineage>
</organism>
<dbReference type="NCBIfam" id="TIGR00841">
    <property type="entry name" value="bass"/>
    <property type="match status" value="1"/>
</dbReference>
<evidence type="ECO:0000256" key="9">
    <source>
        <dbReference type="ARBA" id="ARBA00023055"/>
    </source>
</evidence>
<feature type="transmembrane region" description="Helical" evidence="15">
    <location>
        <begin position="135"/>
        <end position="158"/>
    </location>
</feature>
<dbReference type="InterPro" id="IPR004710">
    <property type="entry name" value="Bilac:Na_transpt"/>
</dbReference>
<dbReference type="GO" id="GO:0015293">
    <property type="term" value="F:symporter activity"/>
    <property type="evidence" value="ECO:0007669"/>
    <property type="project" value="UniProtKB-KW"/>
</dbReference>
<dbReference type="FunFam" id="1.20.1530.20:FF:000010">
    <property type="entry name" value="Solute carrier family 10 member 6"/>
    <property type="match status" value="1"/>
</dbReference>
<feature type="transmembrane region" description="Helical" evidence="15">
    <location>
        <begin position="203"/>
        <end position="225"/>
    </location>
</feature>
<evidence type="ECO:0000256" key="5">
    <source>
        <dbReference type="ARBA" id="ARBA00022692"/>
    </source>
</evidence>
<evidence type="ECO:0000256" key="14">
    <source>
        <dbReference type="SAM" id="MobiDB-lite"/>
    </source>
</evidence>
<dbReference type="OrthoDB" id="203097at2759"/>
<evidence type="ECO:0000313" key="17">
    <source>
        <dbReference type="Proteomes" id="UP001152622"/>
    </source>
</evidence>
<feature type="transmembrane region" description="Helical" evidence="15">
    <location>
        <begin position="654"/>
        <end position="676"/>
    </location>
</feature>
<dbReference type="GO" id="GO:0015144">
    <property type="term" value="F:carbohydrate transmembrane transporter activity"/>
    <property type="evidence" value="ECO:0007669"/>
    <property type="project" value="InterPro"/>
</dbReference>
<dbReference type="InterPro" id="IPR038770">
    <property type="entry name" value="Na+/solute_symporter_sf"/>
</dbReference>
<evidence type="ECO:0000256" key="6">
    <source>
        <dbReference type="ARBA" id="ARBA00022847"/>
    </source>
</evidence>
<evidence type="ECO:0000256" key="4">
    <source>
        <dbReference type="ARBA" id="ARBA00022448"/>
    </source>
</evidence>
<protein>
    <recommendedName>
        <fullName evidence="18">Solute carrier family 10 member 6</fullName>
    </recommendedName>
</protein>
<keyword evidence="4" id="KW-0813">Transport</keyword>
<name>A0A9Q1EHP2_SYNKA</name>
<dbReference type="InterPro" id="IPR002657">
    <property type="entry name" value="BilAc:Na_symport/Acr3"/>
</dbReference>
<evidence type="ECO:0000256" key="13">
    <source>
        <dbReference type="ARBA" id="ARBA00023201"/>
    </source>
</evidence>
<gene>
    <name evidence="16" type="ORF">SKAU_G00357380</name>
</gene>
<dbReference type="PANTHER" id="PTHR16119">
    <property type="entry name" value="TRANSMEMBRANE PROTEIN 144"/>
    <property type="match status" value="1"/>
</dbReference>
<evidence type="ECO:0000256" key="2">
    <source>
        <dbReference type="ARBA" id="ARBA00005731"/>
    </source>
</evidence>
<dbReference type="Pfam" id="PF01758">
    <property type="entry name" value="SBF"/>
    <property type="match status" value="1"/>
</dbReference>
<feature type="transmembrane region" description="Helical" evidence="15">
    <location>
        <begin position="714"/>
        <end position="737"/>
    </location>
</feature>
<dbReference type="PANTHER" id="PTHR16119:SF17">
    <property type="entry name" value="TRANSMEMBRANE PROTEIN 144"/>
    <property type="match status" value="1"/>
</dbReference>
<evidence type="ECO:0000256" key="15">
    <source>
        <dbReference type="SAM" id="Phobius"/>
    </source>
</evidence>
<dbReference type="InterPro" id="IPR012435">
    <property type="entry name" value="TMEM144"/>
</dbReference>
<feature type="region of interest" description="Disordered" evidence="14">
    <location>
        <begin position="562"/>
        <end position="583"/>
    </location>
</feature>
<feature type="compositionally biased region" description="Polar residues" evidence="14">
    <location>
        <begin position="569"/>
        <end position="583"/>
    </location>
</feature>
<dbReference type="Pfam" id="PF07857">
    <property type="entry name" value="TMEM144"/>
    <property type="match status" value="1"/>
</dbReference>
<evidence type="ECO:0000256" key="7">
    <source>
        <dbReference type="ARBA" id="ARBA00022989"/>
    </source>
</evidence>
<keyword evidence="9" id="KW-0445">Lipid transport</keyword>
<feature type="transmembrane region" description="Helical" evidence="15">
    <location>
        <begin position="501"/>
        <end position="522"/>
    </location>
</feature>
<dbReference type="EMBL" id="JAINUF010000017">
    <property type="protein sequence ID" value="KAJ8338952.1"/>
    <property type="molecule type" value="Genomic_DNA"/>
</dbReference>
<evidence type="ECO:0000256" key="8">
    <source>
        <dbReference type="ARBA" id="ARBA00023053"/>
    </source>
</evidence>
<dbReference type="Proteomes" id="UP001152622">
    <property type="component" value="Chromosome 17"/>
</dbReference>
<dbReference type="InterPro" id="IPR010651">
    <property type="entry name" value="Sugar_transport"/>
</dbReference>
<keyword evidence="12" id="KW-0325">Glycoprotein</keyword>
<feature type="transmembrane region" description="Helical" evidence="15">
    <location>
        <begin position="610"/>
        <end position="634"/>
    </location>
</feature>
<evidence type="ECO:0000256" key="12">
    <source>
        <dbReference type="ARBA" id="ARBA00023180"/>
    </source>
</evidence>
<dbReference type="GO" id="GO:0016020">
    <property type="term" value="C:membrane"/>
    <property type="evidence" value="ECO:0007669"/>
    <property type="project" value="UniProtKB-SubCell"/>
</dbReference>
<dbReference type="AlphaFoldDB" id="A0A9Q1EHP2"/>
<keyword evidence="7 15" id="KW-1133">Transmembrane helix</keyword>
<dbReference type="GO" id="GO:0006814">
    <property type="term" value="P:sodium ion transport"/>
    <property type="evidence" value="ECO:0007669"/>
    <property type="project" value="UniProtKB-KW"/>
</dbReference>
<feature type="transmembrane region" description="Helical" evidence="15">
    <location>
        <begin position="688"/>
        <end position="708"/>
    </location>
</feature>
<comment type="similarity">
    <text evidence="2">Belongs to the TMEM144 family.</text>
</comment>
<keyword evidence="5 15" id="KW-0812">Transmembrane</keyword>
<comment type="similarity">
    <text evidence="3">Belongs to the bile acid:sodium symporter (BASS) (TC 2.A.28) family.</text>
</comment>
<keyword evidence="11 15" id="KW-0472">Membrane</keyword>
<sequence length="769" mass="83571">MLSFVFSRCNMLNCSGYAEGCVGNETLVGVTLDKDSHGVLHQVLGVVLTSLLALVVFSLGCTVKLDKLWSHLRRPWGVLVGLLCQFGLMPLTAHLLSLAFAVRPVQALAVLIMGCCPGGTISNIITYWIDGDMDLSITMTSCSTVLGLGMMPLCLYIYTRFWVETGNIKVPYFTIGVTLITLIAPVSGGVFVNYKWPKAARTILKVGTVLGALLILVVGIASAVLYKGSWNTDTSMLIIGAVFPVIGYTTGFIIAVIVRQPWHRCRTVAMETGAQNVQICSTMLQLSFPPEQLVHMFTFPLIYGSFQLFSGLLLVTVYQTYKRMALQKPEDSAALGGHLQAERSHHIVQGEVNPCDSPQCHRRRRGMDTRALSGLTQACAAVLLLATAQAGEPVLSHLWGREYNVTHPGGAYNWPLIKGFASLGLCVIGFGSSLVPVKKTDTGDGLFFQWVFCSSMWLTSSLAHVILGCPRFWLLGALGGALWSMGNLTTIPILQTVGLGLGILIWSTTCLLMGWASARFGWFGLDQQDVPSPTLNYIGTALATISALILFLVRTETEKGGELDETEPLLQSKQRSGTPNQLDSAVNERVSAESSNGSWANRLSSNQRKIFGFLLAACAGVMYGCSYTPITYIKNKALRNDTHFSGASQYDLDYIFSFCTGVYIMSSIAFFGYCMAMKNRPNLPTQCVLPAFFSGSMMAASNCFWLVACSHLGTIITFPIGTAGPSFVSLMWSVFYFREIKGTKNFLILAGVLVTILSGMTLITISKIL</sequence>
<feature type="transmembrane region" description="Helical" evidence="15">
    <location>
        <begin position="534"/>
        <end position="553"/>
    </location>
</feature>
<feature type="transmembrane region" description="Helical" evidence="15">
    <location>
        <begin position="77"/>
        <end position="101"/>
    </location>
</feature>
<keyword evidence="8" id="KW-0915">Sodium</keyword>
<accession>A0A9Q1EHP2</accession>
<proteinExistence type="inferred from homology"/>
<feature type="transmembrane region" description="Helical" evidence="15">
    <location>
        <begin position="447"/>
        <end position="467"/>
    </location>
</feature>
<feature type="transmembrane region" description="Helical" evidence="15">
    <location>
        <begin position="411"/>
        <end position="435"/>
    </location>
</feature>
<dbReference type="Gene3D" id="1.20.1530.20">
    <property type="match status" value="1"/>
</dbReference>
<feature type="transmembrane region" description="Helical" evidence="15">
    <location>
        <begin position="170"/>
        <end position="191"/>
    </location>
</feature>
<feature type="transmembrane region" description="Helical" evidence="15">
    <location>
        <begin position="473"/>
        <end position="494"/>
    </location>
</feature>
<feature type="transmembrane region" description="Helical" evidence="15">
    <location>
        <begin position="371"/>
        <end position="391"/>
    </location>
</feature>
<evidence type="ECO:0000256" key="11">
    <source>
        <dbReference type="ARBA" id="ARBA00023136"/>
    </source>
</evidence>
<evidence type="ECO:0000256" key="10">
    <source>
        <dbReference type="ARBA" id="ARBA00023065"/>
    </source>
</evidence>
<keyword evidence="10" id="KW-0406">Ion transport</keyword>
<feature type="transmembrane region" description="Helical" evidence="15">
    <location>
        <begin position="746"/>
        <end position="765"/>
    </location>
</feature>
<feature type="transmembrane region" description="Helical" evidence="15">
    <location>
        <begin position="237"/>
        <end position="258"/>
    </location>
</feature>
<feature type="transmembrane region" description="Helical" evidence="15">
    <location>
        <begin position="293"/>
        <end position="318"/>
    </location>
</feature>
<comment type="caution">
    <text evidence="16">The sequence shown here is derived from an EMBL/GenBank/DDBJ whole genome shotgun (WGS) entry which is preliminary data.</text>
</comment>
<evidence type="ECO:0000256" key="3">
    <source>
        <dbReference type="ARBA" id="ARBA00006528"/>
    </source>
</evidence>
<keyword evidence="13" id="KW-0739">Sodium transport</keyword>
<feature type="transmembrane region" description="Helical" evidence="15">
    <location>
        <begin position="108"/>
        <end position="129"/>
    </location>
</feature>
<comment type="subcellular location">
    <subcellularLocation>
        <location evidence="1">Membrane</location>
        <topology evidence="1">Multi-pass membrane protein</topology>
    </subcellularLocation>
</comment>
<dbReference type="GO" id="GO:0006869">
    <property type="term" value="P:lipid transport"/>
    <property type="evidence" value="ECO:0007669"/>
    <property type="project" value="UniProtKB-KW"/>
</dbReference>
<keyword evidence="6" id="KW-0769">Symport</keyword>
<evidence type="ECO:0000256" key="1">
    <source>
        <dbReference type="ARBA" id="ARBA00004141"/>
    </source>
</evidence>
<feature type="transmembrane region" description="Helical" evidence="15">
    <location>
        <begin position="43"/>
        <end position="65"/>
    </location>
</feature>
<reference evidence="16" key="1">
    <citation type="journal article" date="2023" name="Science">
        <title>Genome structures resolve the early diversification of teleost fishes.</title>
        <authorList>
            <person name="Parey E."/>
            <person name="Louis A."/>
            <person name="Montfort J."/>
            <person name="Bouchez O."/>
            <person name="Roques C."/>
            <person name="Iampietro C."/>
            <person name="Lluch J."/>
            <person name="Castinel A."/>
            <person name="Donnadieu C."/>
            <person name="Desvignes T."/>
            <person name="Floi Bucao C."/>
            <person name="Jouanno E."/>
            <person name="Wen M."/>
            <person name="Mejri S."/>
            <person name="Dirks R."/>
            <person name="Jansen H."/>
            <person name="Henkel C."/>
            <person name="Chen W.J."/>
            <person name="Zahm M."/>
            <person name="Cabau C."/>
            <person name="Klopp C."/>
            <person name="Thompson A.W."/>
            <person name="Robinson-Rechavi M."/>
            <person name="Braasch I."/>
            <person name="Lecointre G."/>
            <person name="Bobe J."/>
            <person name="Postlethwait J.H."/>
            <person name="Berthelot C."/>
            <person name="Roest Crollius H."/>
            <person name="Guiguen Y."/>
        </authorList>
    </citation>
    <scope>NUCLEOTIDE SEQUENCE</scope>
    <source>
        <strain evidence="16">WJC10195</strain>
    </source>
</reference>